<dbReference type="GO" id="GO:0015977">
    <property type="term" value="P:carbon fixation"/>
    <property type="evidence" value="ECO:0007669"/>
    <property type="project" value="InterPro"/>
</dbReference>
<dbReference type="InterPro" id="IPR021135">
    <property type="entry name" value="PEP_COase"/>
</dbReference>
<dbReference type="PRINTS" id="PR00150">
    <property type="entry name" value="PEPCARBXLASE"/>
</dbReference>
<comment type="catalytic activity">
    <reaction evidence="3">
        <text>oxaloacetate + phosphate = phosphoenolpyruvate + hydrogencarbonate</text>
        <dbReference type="Rhea" id="RHEA:28370"/>
        <dbReference type="ChEBI" id="CHEBI:16452"/>
        <dbReference type="ChEBI" id="CHEBI:17544"/>
        <dbReference type="ChEBI" id="CHEBI:43474"/>
        <dbReference type="ChEBI" id="CHEBI:58702"/>
        <dbReference type="EC" id="4.1.1.31"/>
    </reaction>
</comment>
<dbReference type="GO" id="GO:0008964">
    <property type="term" value="F:phosphoenolpyruvate carboxylase activity"/>
    <property type="evidence" value="ECO:0007669"/>
    <property type="project" value="UniProtKB-EC"/>
</dbReference>
<keyword evidence="8" id="KW-1185">Reference proteome</keyword>
<dbReference type="SUPFAM" id="SSF51621">
    <property type="entry name" value="Phosphoenolpyruvate/pyruvate domain"/>
    <property type="match status" value="1"/>
</dbReference>
<dbReference type="PROSITE" id="PS00781">
    <property type="entry name" value="PEPCASE_1"/>
    <property type="match status" value="1"/>
</dbReference>
<dbReference type="PROSITE" id="PS00393">
    <property type="entry name" value="PEPCASE_2"/>
    <property type="match status" value="1"/>
</dbReference>
<name>A0A5N5RN20_9BIFI</name>
<evidence type="ECO:0000256" key="6">
    <source>
        <dbReference type="SAM" id="MobiDB-lite"/>
    </source>
</evidence>
<protein>
    <recommendedName>
        <fullName evidence="2">Phosphoenolpyruvate carboxylase</fullName>
    </recommendedName>
</protein>
<dbReference type="AlphaFoldDB" id="A0A5N5RN20"/>
<keyword evidence="7" id="KW-0670">Pyruvate</keyword>
<comment type="function">
    <text evidence="1">Forms oxaloacetate, a four-carbon dicarboxylic acid source for the tricarboxylic acid cycle.</text>
</comment>
<evidence type="ECO:0000256" key="4">
    <source>
        <dbReference type="PROSITE-ProRule" id="PRU10111"/>
    </source>
</evidence>
<evidence type="ECO:0000256" key="1">
    <source>
        <dbReference type="ARBA" id="ARBA00003670"/>
    </source>
</evidence>
<dbReference type="Gene3D" id="1.20.1440.90">
    <property type="entry name" value="Phosphoenolpyruvate/pyruvate domain"/>
    <property type="match status" value="1"/>
</dbReference>
<sequence length="918" mass="102458">MTTNDQQITPADATIVSTGTGTKGPEERELPASLKHDMDLCLHILRSVLGEFDPKLLSTFDTVLGYAVEASAEHFASVMTDPNPKQDGLKKAVETIDAMKLHDAQLLARAFTTYFHLANLCEENYRVSVLHQRENNVSGDQAVDPVNELTVAYHQLINETGPAKAKDLLDKLEFHPVFTAHPTEARRKAVEGKIRRIAELLDAHQHLGGSDKKENSRRLYNEIDALFRTSPIALKKPTPVEEADTILDIFDNTLFHTIPAVYRRFDDWVLGDKAGLVEPVCPAFFHPGSWIGSDRDGNPNVTAKVSRQVARKFSDHVIAALEEATRTVGKNLTMESVTTPPSAELKSLWSHQKEMSERLTDKAALISTKELHRAVMLVMADRLHYTVTRDADLMYHSCDDFIADLKVVQRSLAEAGAKRSAYGPLQDLIWQAETFGFHMVEMEFRQHSVVHARALEDIREHGLHGERGELQPMTHEVLDTFRALGSIQRRNGMKAARRYIISFTKSAQNVRDVYELNRLAFAHPEDVPTIDVIPLFEQLEDLEHCVDVLEEIVKIPEVQARLKATGNKMEVMLGYSDSSKDAGPTTATLALHAAESRIVAWATKHDIDLTLFHGRGGAVGRGGGPANRAVLAQPKGSVNCRFKLTEQGEVIFARYGNPVLAVRHIESVAAATLLQSAPSVEKTNTEMTEKYAAMTKVLDDASHERFLDLLKTPDFAPWFSTVTPLTEVGLLPIGSRPAKRGLGAKSLDDLRTIPWVFSWAQARINLAAWYGLGTACQKFGDLETMREAYEEWPLFSTFIDNIEMSLAKTDERIAKMYLSLGDRDDLSKKVLDEMELTTEWVLKIVGDKWPLQHRHVLGQAIRIRSPYVDALSVTQMLALRSLRKRVDKEELSKSQQAEFIYLILCTVSGVAAGLQNTG</sequence>
<accession>A0A5N5RN20</accession>
<dbReference type="InterPro" id="IPR033129">
    <property type="entry name" value="PEPCASE_His_AS"/>
</dbReference>
<evidence type="ECO:0000256" key="2">
    <source>
        <dbReference type="ARBA" id="ARBA00022419"/>
    </source>
</evidence>
<proteinExistence type="predicted"/>
<reference evidence="7 8" key="1">
    <citation type="journal article" date="2019" name="Int. J. Syst. Evol. Microbiol.">
        <title>Bifidobacterium jacchi sp. nov., isolated from the faeces of a baby common marmoset (Callithrix jacchus).</title>
        <authorList>
            <person name="Modesto M."/>
            <person name="Watanabe K."/>
            <person name="Arita M."/>
            <person name="Satti M."/>
            <person name="Oki K."/>
            <person name="Sciavilla P."/>
            <person name="Patavino C."/>
            <person name="Camma C."/>
            <person name="Michelini S."/>
            <person name="Sgorbati B."/>
            <person name="Mattarelli P."/>
        </authorList>
    </citation>
    <scope>NUCLEOTIDE SEQUENCE [LARGE SCALE GENOMIC DNA]</scope>
    <source>
        <strain evidence="7 8">MRM 9.3</strain>
    </source>
</reference>
<evidence type="ECO:0000313" key="8">
    <source>
        <dbReference type="Proteomes" id="UP000326336"/>
    </source>
</evidence>
<evidence type="ECO:0000256" key="3">
    <source>
        <dbReference type="ARBA" id="ARBA00048995"/>
    </source>
</evidence>
<feature type="active site" evidence="5">
    <location>
        <position position="580"/>
    </location>
</feature>
<dbReference type="Pfam" id="PF00311">
    <property type="entry name" value="PEPcase"/>
    <property type="match status" value="2"/>
</dbReference>
<dbReference type="GO" id="GO:0005829">
    <property type="term" value="C:cytosol"/>
    <property type="evidence" value="ECO:0007669"/>
    <property type="project" value="TreeGrafter"/>
</dbReference>
<comment type="caution">
    <text evidence="7">The sequence shown here is derived from an EMBL/GenBank/DDBJ whole genome shotgun (WGS) entry which is preliminary data.</text>
</comment>
<feature type="region of interest" description="Disordered" evidence="6">
    <location>
        <begin position="1"/>
        <end position="27"/>
    </location>
</feature>
<dbReference type="OrthoDB" id="9768133at2"/>
<organism evidence="7 8">
    <name type="scientific">Bifidobacterium jacchi</name>
    <dbReference type="NCBI Taxonomy" id="2490545"/>
    <lineage>
        <taxon>Bacteria</taxon>
        <taxon>Bacillati</taxon>
        <taxon>Actinomycetota</taxon>
        <taxon>Actinomycetes</taxon>
        <taxon>Bifidobacteriales</taxon>
        <taxon>Bifidobacteriaceae</taxon>
        <taxon>Bifidobacterium</taxon>
    </lineage>
</organism>
<dbReference type="RefSeq" id="WP_151915894.1">
    <property type="nucleotide sequence ID" value="NZ_RQSP01000002.1"/>
</dbReference>
<evidence type="ECO:0000313" key="7">
    <source>
        <dbReference type="EMBL" id="KAB5608523.1"/>
    </source>
</evidence>
<dbReference type="GO" id="GO:0006099">
    <property type="term" value="P:tricarboxylic acid cycle"/>
    <property type="evidence" value="ECO:0007669"/>
    <property type="project" value="InterPro"/>
</dbReference>
<feature type="compositionally biased region" description="Polar residues" evidence="6">
    <location>
        <begin position="1"/>
        <end position="20"/>
    </location>
</feature>
<dbReference type="EMBL" id="RQSP01000002">
    <property type="protein sequence ID" value="KAB5608523.1"/>
    <property type="molecule type" value="Genomic_DNA"/>
</dbReference>
<dbReference type="InterPro" id="IPR018129">
    <property type="entry name" value="PEP_COase_Lys_AS"/>
</dbReference>
<dbReference type="PANTHER" id="PTHR30523:SF6">
    <property type="entry name" value="PHOSPHOENOLPYRUVATE CARBOXYLASE"/>
    <property type="match status" value="1"/>
</dbReference>
<evidence type="ECO:0000256" key="5">
    <source>
        <dbReference type="PROSITE-ProRule" id="PRU10112"/>
    </source>
</evidence>
<dbReference type="PANTHER" id="PTHR30523">
    <property type="entry name" value="PHOSPHOENOLPYRUVATE CARBOXYLASE"/>
    <property type="match status" value="1"/>
</dbReference>
<dbReference type="Proteomes" id="UP000326336">
    <property type="component" value="Unassembled WGS sequence"/>
</dbReference>
<gene>
    <name evidence="7" type="ORF">EHS19_00760</name>
</gene>
<dbReference type="InterPro" id="IPR015813">
    <property type="entry name" value="Pyrv/PenolPyrv_kinase-like_dom"/>
</dbReference>
<feature type="active site" evidence="4">
    <location>
        <position position="181"/>
    </location>
</feature>